<keyword evidence="2" id="KW-1185">Reference proteome</keyword>
<dbReference type="CDD" id="cd16440">
    <property type="entry name" value="beta_Kdo_transferase_KpsC_1"/>
    <property type="match status" value="1"/>
</dbReference>
<reference evidence="1 2" key="1">
    <citation type="submission" date="2020-02" db="EMBL/GenBank/DDBJ databases">
        <title>Whole genome PO2S7.</title>
        <authorList>
            <person name="Singha K.M."/>
        </authorList>
    </citation>
    <scope>NUCLEOTIDE SEQUENCE [LARGE SCALE GENOMIC DNA]</scope>
    <source>
        <strain evidence="1 2">PO2S7</strain>
    </source>
</reference>
<dbReference type="RefSeq" id="WP_163449317.1">
    <property type="nucleotide sequence ID" value="NZ_CP050321.1"/>
</dbReference>
<dbReference type="Pfam" id="PF05159">
    <property type="entry name" value="Capsule_synth"/>
    <property type="match status" value="4"/>
</dbReference>
<dbReference type="CDD" id="cd16439">
    <property type="entry name" value="beta_Kdo_transferase_KpsC_2"/>
    <property type="match status" value="1"/>
</dbReference>
<dbReference type="GO" id="GO:0000271">
    <property type="term" value="P:polysaccharide biosynthetic process"/>
    <property type="evidence" value="ECO:0007669"/>
    <property type="project" value="InterPro"/>
</dbReference>
<dbReference type="EMBL" id="CP050321">
    <property type="protein sequence ID" value="QIR28981.1"/>
    <property type="molecule type" value="Genomic_DNA"/>
</dbReference>
<dbReference type="GO" id="GO:0015774">
    <property type="term" value="P:polysaccharide transport"/>
    <property type="evidence" value="ECO:0007669"/>
    <property type="project" value="InterPro"/>
</dbReference>
<accession>A0A6G9RT61</accession>
<protein>
    <submittedName>
        <fullName evidence="1">Capsular polysaccharide biosynthesis protein</fullName>
    </submittedName>
</protein>
<dbReference type="KEGG" id="kgn:GY169_20180"/>
<dbReference type="InterPro" id="IPR007833">
    <property type="entry name" value="Capsule_polysaccharide_synth"/>
</dbReference>
<organism evidence="1 2">
    <name type="scientific">Kluyvera genomosp. 3</name>
    <dbReference type="NCBI Taxonomy" id="2774055"/>
    <lineage>
        <taxon>Bacteria</taxon>
        <taxon>Pseudomonadati</taxon>
        <taxon>Pseudomonadota</taxon>
        <taxon>Gammaproteobacteria</taxon>
        <taxon>Enterobacterales</taxon>
        <taxon>Enterobacteriaceae</taxon>
        <taxon>Kluyvera</taxon>
    </lineage>
</organism>
<sequence length="673" mass="75326">MIGIYSSGIWQIPHLQSFLGETCCKLSSFSDIPTEVNAIAVWGERPSAQRPIEKAVKTGLPVLRLEDGFTRSLGLGVNGAPPLGLVIDDLGIYYDASHPSRLEVLIKEEARTQGLQGDAERAIQFIVENDLSKYNHALPFTEIHDSDIVLVVDQTYGDVSVTLGGASEKQFAAMLACAKKENPQSEIWVKTHPDVLTGKKKGYFDKLTNDQHIRLITEDLSPQSLLSQVSSVYTVTSQYGIEALLAGKKVTCFGLPWYAGWGLTDDRHPLASDLANRRGSAPLTALVAAAWLQYTRYIVPATGEPGSLFDVLNYLYLYRKQNISLRGHLWAPGMTLWKRSIVKPFLKIPENKVSFSTHCKKSTACVVWGVKGEQTWSQKASQVGIPVWRMEDGFLRSCGLGSELLPPLSLVLDKTGIYYDASRPSDLEHLLNTSTLTDAQRFLSAEIRKKIITSKLSKYNLGSKWVLPKQAKNKKTILVTGQVEDDASIATGTFSIKTNMSLLSIVRERNANAFIIYKPHPDVLAGNRPGHIQEQDILQLADCIAIDADIIECIQQIDEVHTMTSLSGFEALVHGKRVFCYGLPFYAGWGLTTDEHKCERRKRVLKLDDLFYHTIISYPIYIHPKNRNLIDINNAINFLSEGPRKNINQVSKKRTRIERYIRKAINLHQLYKK</sequence>
<gene>
    <name evidence="1" type="ORF">GY169_20180</name>
</gene>
<dbReference type="Proteomes" id="UP000503580">
    <property type="component" value="Chromosome"/>
</dbReference>
<evidence type="ECO:0000313" key="2">
    <source>
        <dbReference type="Proteomes" id="UP000503580"/>
    </source>
</evidence>
<dbReference type="AlphaFoldDB" id="A0A6G9RT61"/>
<evidence type="ECO:0000313" key="1">
    <source>
        <dbReference type="EMBL" id="QIR28981.1"/>
    </source>
</evidence>
<name>A0A6G9RT61_9ENTR</name>
<proteinExistence type="predicted"/>